<sequence>MSRKPKQQLLISNNIAKAKHAPMLDAHVERSSSPGYLNSSSWDSGTMPYGVVLHSLRSPAGKMLPRGRYVACRPPLISMPHRHCSPCARDRGDEAAGGPWSVGDDGDVNYGVGAARVGGGARSATDLCERVVRKLECGGMAGRLKSSLGAVSGIEDAMGSDMGPTHWGTKRGGRTE</sequence>
<accession>A0A0A9DPK2</accession>
<feature type="region of interest" description="Disordered" evidence="1">
    <location>
        <begin position="154"/>
        <end position="176"/>
    </location>
</feature>
<evidence type="ECO:0000313" key="2">
    <source>
        <dbReference type="EMBL" id="JAD87580.1"/>
    </source>
</evidence>
<protein>
    <submittedName>
        <fullName evidence="2">Uncharacterized protein</fullName>
    </submittedName>
</protein>
<organism evidence="2">
    <name type="scientific">Arundo donax</name>
    <name type="common">Giant reed</name>
    <name type="synonym">Donax arundinaceus</name>
    <dbReference type="NCBI Taxonomy" id="35708"/>
    <lineage>
        <taxon>Eukaryota</taxon>
        <taxon>Viridiplantae</taxon>
        <taxon>Streptophyta</taxon>
        <taxon>Embryophyta</taxon>
        <taxon>Tracheophyta</taxon>
        <taxon>Spermatophyta</taxon>
        <taxon>Magnoliopsida</taxon>
        <taxon>Liliopsida</taxon>
        <taxon>Poales</taxon>
        <taxon>Poaceae</taxon>
        <taxon>PACMAD clade</taxon>
        <taxon>Arundinoideae</taxon>
        <taxon>Arundineae</taxon>
        <taxon>Arundo</taxon>
    </lineage>
</organism>
<name>A0A0A9DPK2_ARUDO</name>
<proteinExistence type="predicted"/>
<reference evidence="2" key="2">
    <citation type="journal article" date="2015" name="Data Brief">
        <title>Shoot transcriptome of the giant reed, Arundo donax.</title>
        <authorList>
            <person name="Barrero R.A."/>
            <person name="Guerrero F.D."/>
            <person name="Moolhuijzen P."/>
            <person name="Goolsby J.A."/>
            <person name="Tidwell J."/>
            <person name="Bellgard S.E."/>
            <person name="Bellgard M.I."/>
        </authorList>
    </citation>
    <scope>NUCLEOTIDE SEQUENCE</scope>
    <source>
        <tissue evidence="2">Shoot tissue taken approximately 20 cm above the soil surface</tissue>
    </source>
</reference>
<evidence type="ECO:0000256" key="1">
    <source>
        <dbReference type="SAM" id="MobiDB-lite"/>
    </source>
</evidence>
<dbReference type="EMBL" id="GBRH01210315">
    <property type="protein sequence ID" value="JAD87580.1"/>
    <property type="molecule type" value="Transcribed_RNA"/>
</dbReference>
<dbReference type="AlphaFoldDB" id="A0A0A9DPK2"/>
<reference evidence="2" key="1">
    <citation type="submission" date="2014-09" db="EMBL/GenBank/DDBJ databases">
        <authorList>
            <person name="Magalhaes I.L.F."/>
            <person name="Oliveira U."/>
            <person name="Santos F.R."/>
            <person name="Vidigal T.H.D.A."/>
            <person name="Brescovit A.D."/>
            <person name="Santos A.J."/>
        </authorList>
    </citation>
    <scope>NUCLEOTIDE SEQUENCE</scope>
    <source>
        <tissue evidence="2">Shoot tissue taken approximately 20 cm above the soil surface</tissue>
    </source>
</reference>